<dbReference type="EMBL" id="MU006256">
    <property type="protein sequence ID" value="KAF2818212.1"/>
    <property type="molecule type" value="Genomic_DNA"/>
</dbReference>
<keyword evidence="2" id="KW-1185">Reference proteome</keyword>
<dbReference type="Proteomes" id="UP000799424">
    <property type="component" value="Unassembled WGS sequence"/>
</dbReference>
<gene>
    <name evidence="1" type="ORF">CC86DRAFT_337424</name>
</gene>
<sequence length="79" mass="8974">MPEAEQTKDGDLEYVEYHTWEAVDYDRHMSWEASPGGRVSVGVKTMKQQDTEDGKNEITLRSGFKVIVHNVTFKLKAAS</sequence>
<dbReference type="AlphaFoldDB" id="A0A6A6ZAV1"/>
<name>A0A6A6ZAV1_9PLEO</name>
<proteinExistence type="predicted"/>
<reference evidence="1" key="1">
    <citation type="journal article" date="2020" name="Stud. Mycol.">
        <title>101 Dothideomycetes genomes: a test case for predicting lifestyles and emergence of pathogens.</title>
        <authorList>
            <person name="Haridas S."/>
            <person name="Albert R."/>
            <person name="Binder M."/>
            <person name="Bloem J."/>
            <person name="Labutti K."/>
            <person name="Salamov A."/>
            <person name="Andreopoulos B."/>
            <person name="Baker S."/>
            <person name="Barry K."/>
            <person name="Bills G."/>
            <person name="Bluhm B."/>
            <person name="Cannon C."/>
            <person name="Castanera R."/>
            <person name="Culley D."/>
            <person name="Daum C."/>
            <person name="Ezra D."/>
            <person name="Gonzalez J."/>
            <person name="Henrissat B."/>
            <person name="Kuo A."/>
            <person name="Liang C."/>
            <person name="Lipzen A."/>
            <person name="Lutzoni F."/>
            <person name="Magnuson J."/>
            <person name="Mondo S."/>
            <person name="Nolan M."/>
            <person name="Ohm R."/>
            <person name="Pangilinan J."/>
            <person name="Park H.-J."/>
            <person name="Ramirez L."/>
            <person name="Alfaro M."/>
            <person name="Sun H."/>
            <person name="Tritt A."/>
            <person name="Yoshinaga Y."/>
            <person name="Zwiers L.-H."/>
            <person name="Turgeon B."/>
            <person name="Goodwin S."/>
            <person name="Spatafora J."/>
            <person name="Crous P."/>
            <person name="Grigoriev I."/>
        </authorList>
    </citation>
    <scope>NUCLEOTIDE SEQUENCE</scope>
    <source>
        <strain evidence="1">CBS 113818</strain>
    </source>
</reference>
<accession>A0A6A6ZAV1</accession>
<evidence type="ECO:0000313" key="2">
    <source>
        <dbReference type="Proteomes" id="UP000799424"/>
    </source>
</evidence>
<evidence type="ECO:0000313" key="1">
    <source>
        <dbReference type="EMBL" id="KAF2818212.1"/>
    </source>
</evidence>
<protein>
    <submittedName>
        <fullName evidence="1">Uncharacterized protein</fullName>
    </submittedName>
</protein>
<dbReference type="OrthoDB" id="3889179at2759"/>
<organism evidence="1 2">
    <name type="scientific">Ophiobolus disseminans</name>
    <dbReference type="NCBI Taxonomy" id="1469910"/>
    <lineage>
        <taxon>Eukaryota</taxon>
        <taxon>Fungi</taxon>
        <taxon>Dikarya</taxon>
        <taxon>Ascomycota</taxon>
        <taxon>Pezizomycotina</taxon>
        <taxon>Dothideomycetes</taxon>
        <taxon>Pleosporomycetidae</taxon>
        <taxon>Pleosporales</taxon>
        <taxon>Pleosporineae</taxon>
        <taxon>Phaeosphaeriaceae</taxon>
        <taxon>Ophiobolus</taxon>
    </lineage>
</organism>